<dbReference type="InterPro" id="IPR003870">
    <property type="entry name" value="DUF222"/>
</dbReference>
<dbReference type="Proteomes" id="UP001304769">
    <property type="component" value="Unassembled WGS sequence"/>
</dbReference>
<organism evidence="4 5">
    <name type="scientific">Sinomonas terricola</name>
    <dbReference type="NCBI Taxonomy" id="3110330"/>
    <lineage>
        <taxon>Bacteria</taxon>
        <taxon>Bacillati</taxon>
        <taxon>Actinomycetota</taxon>
        <taxon>Actinomycetes</taxon>
        <taxon>Micrococcales</taxon>
        <taxon>Micrococcaceae</taxon>
        <taxon>Sinomonas</taxon>
    </lineage>
</organism>
<name>A0ABU5T4L7_9MICC</name>
<dbReference type="Gene3D" id="1.10.30.50">
    <property type="match status" value="1"/>
</dbReference>
<dbReference type="CDD" id="cd00085">
    <property type="entry name" value="HNHc"/>
    <property type="match status" value="1"/>
</dbReference>
<protein>
    <submittedName>
        <fullName evidence="4">DUF222 domain-containing protein</fullName>
    </submittedName>
</protein>
<keyword evidence="5" id="KW-1185">Reference proteome</keyword>
<dbReference type="EMBL" id="JAYGGQ010000004">
    <property type="protein sequence ID" value="MEA5454605.1"/>
    <property type="molecule type" value="Genomic_DNA"/>
</dbReference>
<feature type="domain" description="HNH nuclease" evidence="3">
    <location>
        <begin position="369"/>
        <end position="421"/>
    </location>
</feature>
<gene>
    <name evidence="4" type="ORF">SPF06_07710</name>
</gene>
<dbReference type="Pfam" id="PF02720">
    <property type="entry name" value="DUF222"/>
    <property type="match status" value="1"/>
</dbReference>
<reference evidence="4 5" key="1">
    <citation type="submission" date="2023-12" db="EMBL/GenBank/DDBJ databases">
        <title>Sinomonas terricola sp. nov, isolated from litchi orchard soil in Guangdong, PR China.</title>
        <authorList>
            <person name="Jiaxin W."/>
            <person name="Yang Z."/>
            <person name="Honghui Z."/>
        </authorList>
    </citation>
    <scope>NUCLEOTIDE SEQUENCE [LARGE SCALE GENOMIC DNA]</scope>
    <source>
        <strain evidence="4 5">JGH33</strain>
    </source>
</reference>
<sequence>MEVEPYTPDDEWIPAVDFKDFWGSPLLGTISLPLPSFLSADRALEMAEAADRLISWATAMRFRALGRVEEAIAEEPIERRAGQPERLGGDEAHALAVAEVATGCAVSESAAARDLHDAAALLGDQWAVLDALESTDISPAHARVILDQARTVPAEYAGKFSRTALTRIRTRQGRRTPSELRTCLRRLREQLHPETLEARKAAAHAERGVWFSPEPDGMCTLAARLPAETGLAIFNGLDQDARTAAAHTAEVGTRSDPFTALELRTLPQLRADALAARLLGTPDEAVNGSFRPEVVVTIPIGLALRPGQPSAMAENGSTTAAELEGYGPIDAPTALRLAAIAPTWHRLFIDPLTGAALGVGRTAYRPPQALRHYLAHRDGRCRFPGCTRSAAACEPDHTTEWQDGGTTDPDNLALLCRKHHALKSIGAWNYSHAEEGHLTWRSPLGRTHCSEPADRGRPRYALGPPEPPDIPRPPDDPEPDHPDPETDSGTGDAPLPF</sequence>
<dbReference type="RefSeq" id="WP_323278446.1">
    <property type="nucleotide sequence ID" value="NZ_JAYGGQ010000004.1"/>
</dbReference>
<proteinExistence type="inferred from homology"/>
<feature type="region of interest" description="Disordered" evidence="2">
    <location>
        <begin position="443"/>
        <end position="497"/>
    </location>
</feature>
<dbReference type="InterPro" id="IPR003615">
    <property type="entry name" value="HNH_nuc"/>
</dbReference>
<evidence type="ECO:0000313" key="5">
    <source>
        <dbReference type="Proteomes" id="UP001304769"/>
    </source>
</evidence>
<evidence type="ECO:0000256" key="2">
    <source>
        <dbReference type="SAM" id="MobiDB-lite"/>
    </source>
</evidence>
<feature type="compositionally biased region" description="Basic and acidic residues" evidence="2">
    <location>
        <begin position="448"/>
        <end position="457"/>
    </location>
</feature>
<accession>A0ABU5T4L7</accession>
<dbReference type="SMART" id="SM00507">
    <property type="entry name" value="HNHc"/>
    <property type="match status" value="1"/>
</dbReference>
<comment type="similarity">
    <text evidence="1">Belongs to the Rv1128c/1148c/1588c/1702c/1945/3466 family.</text>
</comment>
<evidence type="ECO:0000313" key="4">
    <source>
        <dbReference type="EMBL" id="MEA5454605.1"/>
    </source>
</evidence>
<evidence type="ECO:0000259" key="3">
    <source>
        <dbReference type="SMART" id="SM00507"/>
    </source>
</evidence>
<comment type="caution">
    <text evidence="4">The sequence shown here is derived from an EMBL/GenBank/DDBJ whole genome shotgun (WGS) entry which is preliminary data.</text>
</comment>
<dbReference type="Pfam" id="PF01844">
    <property type="entry name" value="HNH"/>
    <property type="match status" value="1"/>
</dbReference>
<evidence type="ECO:0000256" key="1">
    <source>
        <dbReference type="ARBA" id="ARBA00023450"/>
    </source>
</evidence>
<feature type="compositionally biased region" description="Basic and acidic residues" evidence="2">
    <location>
        <begin position="472"/>
        <end position="484"/>
    </location>
</feature>
<dbReference type="InterPro" id="IPR002711">
    <property type="entry name" value="HNH"/>
</dbReference>